<dbReference type="AlphaFoldDB" id="A0A0C2SWU6"/>
<dbReference type="HOGENOM" id="CLU_1786415_0_0_1"/>
<dbReference type="OrthoDB" id="2751409at2759"/>
<name>A0A0C2SWU6_AMAMK</name>
<accession>A0A0C2SWU6</accession>
<proteinExistence type="predicted"/>
<reference evidence="1 2" key="1">
    <citation type="submission" date="2014-04" db="EMBL/GenBank/DDBJ databases">
        <title>Evolutionary Origins and Diversification of the Mycorrhizal Mutualists.</title>
        <authorList>
            <consortium name="DOE Joint Genome Institute"/>
            <consortium name="Mycorrhizal Genomics Consortium"/>
            <person name="Kohler A."/>
            <person name="Kuo A."/>
            <person name="Nagy L.G."/>
            <person name="Floudas D."/>
            <person name="Copeland A."/>
            <person name="Barry K.W."/>
            <person name="Cichocki N."/>
            <person name="Veneault-Fourrey C."/>
            <person name="LaButti K."/>
            <person name="Lindquist E.A."/>
            <person name="Lipzen A."/>
            <person name="Lundell T."/>
            <person name="Morin E."/>
            <person name="Murat C."/>
            <person name="Riley R."/>
            <person name="Ohm R."/>
            <person name="Sun H."/>
            <person name="Tunlid A."/>
            <person name="Henrissat B."/>
            <person name="Grigoriev I.V."/>
            <person name="Hibbett D.S."/>
            <person name="Martin F."/>
        </authorList>
    </citation>
    <scope>NUCLEOTIDE SEQUENCE [LARGE SCALE GENOMIC DNA]</scope>
    <source>
        <strain evidence="1 2">Koide BX008</strain>
    </source>
</reference>
<dbReference type="Proteomes" id="UP000054549">
    <property type="component" value="Unassembled WGS sequence"/>
</dbReference>
<evidence type="ECO:0000313" key="1">
    <source>
        <dbReference type="EMBL" id="KIL67950.1"/>
    </source>
</evidence>
<dbReference type="InParanoid" id="A0A0C2SWU6"/>
<evidence type="ECO:0000313" key="2">
    <source>
        <dbReference type="Proteomes" id="UP000054549"/>
    </source>
</evidence>
<dbReference type="EMBL" id="KN818230">
    <property type="protein sequence ID" value="KIL67950.1"/>
    <property type="molecule type" value="Genomic_DNA"/>
</dbReference>
<keyword evidence="2" id="KW-1185">Reference proteome</keyword>
<protein>
    <submittedName>
        <fullName evidence="1">Uncharacterized protein</fullName>
    </submittedName>
</protein>
<dbReference type="STRING" id="946122.A0A0C2SWU6"/>
<organism evidence="1 2">
    <name type="scientific">Amanita muscaria (strain Koide BX008)</name>
    <dbReference type="NCBI Taxonomy" id="946122"/>
    <lineage>
        <taxon>Eukaryota</taxon>
        <taxon>Fungi</taxon>
        <taxon>Dikarya</taxon>
        <taxon>Basidiomycota</taxon>
        <taxon>Agaricomycotina</taxon>
        <taxon>Agaricomycetes</taxon>
        <taxon>Agaricomycetidae</taxon>
        <taxon>Agaricales</taxon>
        <taxon>Pluteineae</taxon>
        <taxon>Amanitaceae</taxon>
        <taxon>Amanita</taxon>
    </lineage>
</organism>
<sequence length="145" mass="16766">MSLWNTFSPQQNQSIFLVLPCCSIFRLVKLDNSRSPLSYAKRLAALKKREHAWRKLKSVFEATIKVNHQRQPSSVHDLTAGTYLLWDHNLRDLHYRHLPSSPQDNPRLSRILGHGPEQNWSGIIVDMGRAVYEHDLIVNVISCKI</sequence>
<gene>
    <name evidence="1" type="ORF">M378DRAFT_992105</name>
</gene>